<comment type="caution">
    <text evidence="1">The sequence shown here is derived from an EMBL/GenBank/DDBJ whole genome shotgun (WGS) entry which is preliminary data.</text>
</comment>
<reference evidence="1 2" key="1">
    <citation type="journal article" date="2007" name="Int. J. Syst. Evol. Microbiol.">
        <title>Oceanobacillus profundus sp. nov., isolated from a deep-sea sediment core.</title>
        <authorList>
            <person name="Kim Y.G."/>
            <person name="Choi D.H."/>
            <person name="Hyun S."/>
            <person name="Cho B.C."/>
        </authorList>
    </citation>
    <scope>NUCLEOTIDE SEQUENCE [LARGE SCALE GENOMIC DNA]</scope>
    <source>
        <strain evidence="1 2">DSM 18246</strain>
    </source>
</reference>
<accession>A0A417YMP8</accession>
<keyword evidence="2" id="KW-1185">Reference proteome</keyword>
<dbReference type="OrthoDB" id="2453187at2"/>
<dbReference type="AlphaFoldDB" id="A0A417YMP8"/>
<evidence type="ECO:0000313" key="2">
    <source>
        <dbReference type="Proteomes" id="UP000285456"/>
    </source>
</evidence>
<gene>
    <name evidence="1" type="ORF">D1B32_00010</name>
</gene>
<dbReference type="RefSeq" id="WP_118888260.1">
    <property type="nucleotide sequence ID" value="NZ_PHUT01000001.1"/>
</dbReference>
<sequence>MDKSMVKYWRVICRYGHVGKRNEVSVSRYLQTESTCNLIDVLAIVSEMPGVKKGNNIVHSVIKAERINREQYENGKEEEGKNLYLQKLMAFKPRATTNIA</sequence>
<evidence type="ECO:0000313" key="1">
    <source>
        <dbReference type="EMBL" id="RHW35045.1"/>
    </source>
</evidence>
<organism evidence="1 2">
    <name type="scientific">Oceanobacillus profundus</name>
    <dbReference type="NCBI Taxonomy" id="372463"/>
    <lineage>
        <taxon>Bacteria</taxon>
        <taxon>Bacillati</taxon>
        <taxon>Bacillota</taxon>
        <taxon>Bacilli</taxon>
        <taxon>Bacillales</taxon>
        <taxon>Bacillaceae</taxon>
        <taxon>Oceanobacillus</taxon>
    </lineage>
</organism>
<dbReference type="EMBL" id="QWEH01000001">
    <property type="protein sequence ID" value="RHW35045.1"/>
    <property type="molecule type" value="Genomic_DNA"/>
</dbReference>
<protein>
    <submittedName>
        <fullName evidence="1">Uncharacterized protein</fullName>
    </submittedName>
</protein>
<name>A0A417YMP8_9BACI</name>
<dbReference type="Proteomes" id="UP000285456">
    <property type="component" value="Unassembled WGS sequence"/>
</dbReference>
<proteinExistence type="predicted"/>